<dbReference type="RefSeq" id="WP_272989501.1">
    <property type="nucleotide sequence ID" value="NZ_CALCOC010000067.1"/>
</dbReference>
<comment type="caution">
    <text evidence="1">The sequence shown here is derived from an EMBL/GenBank/DDBJ whole genome shotgun (WGS) entry which is preliminary data.</text>
</comment>
<dbReference type="EMBL" id="DMAN01000283">
    <property type="protein sequence ID" value="HAE28000.1"/>
    <property type="molecule type" value="Genomic_DNA"/>
</dbReference>
<protein>
    <submittedName>
        <fullName evidence="1">Uncharacterized protein</fullName>
    </submittedName>
</protein>
<accession>A0A3B9H006</accession>
<name>A0A3B9H006_9PROT</name>
<gene>
    <name evidence="1" type="ORF">DCG58_12625</name>
</gene>
<sequence length="124" mass="13183">MSASHKFKAKLEAAQTAYEMANDYMSGNAIGLAADALERSAGLLRQAAMMRMEANGLPTNATVAEYIRVPAALIPLLEEFFGRTLGMMHADGSFDAQAVLNRDSCIYAVQRLSGAALTEGPARG</sequence>
<dbReference type="AlphaFoldDB" id="A0A3B9H006"/>
<organism evidence="1 2">
    <name type="scientific">Hyphomonas adhaerens</name>
    <dbReference type="NCBI Taxonomy" id="81029"/>
    <lineage>
        <taxon>Bacteria</taxon>
        <taxon>Pseudomonadati</taxon>
        <taxon>Pseudomonadota</taxon>
        <taxon>Alphaproteobacteria</taxon>
        <taxon>Hyphomonadales</taxon>
        <taxon>Hyphomonadaceae</taxon>
        <taxon>Hyphomonas</taxon>
    </lineage>
</organism>
<evidence type="ECO:0000313" key="1">
    <source>
        <dbReference type="EMBL" id="HAE28000.1"/>
    </source>
</evidence>
<proteinExistence type="predicted"/>
<reference evidence="1 2" key="1">
    <citation type="journal article" date="2018" name="Nat. Biotechnol.">
        <title>A standardized bacterial taxonomy based on genome phylogeny substantially revises the tree of life.</title>
        <authorList>
            <person name="Parks D.H."/>
            <person name="Chuvochina M."/>
            <person name="Waite D.W."/>
            <person name="Rinke C."/>
            <person name="Skarshewski A."/>
            <person name="Chaumeil P.A."/>
            <person name="Hugenholtz P."/>
        </authorList>
    </citation>
    <scope>NUCLEOTIDE SEQUENCE [LARGE SCALE GENOMIC DNA]</scope>
    <source>
        <strain evidence="1">UBA8733</strain>
    </source>
</reference>
<evidence type="ECO:0000313" key="2">
    <source>
        <dbReference type="Proteomes" id="UP000259610"/>
    </source>
</evidence>
<dbReference type="Proteomes" id="UP000259610">
    <property type="component" value="Unassembled WGS sequence"/>
</dbReference>